<comment type="caution">
    <text evidence="1">The sequence shown here is derived from an EMBL/GenBank/DDBJ whole genome shotgun (WGS) entry which is preliminary data.</text>
</comment>
<sequence>MTRKYIISVLIILIVFFSFLNKKSKEQVFWEWFKENNASFYSGVDNQFEREKLFDELQFQLKKVNSDLAFEFSPIHENGIREFIVSAEGVKEIFPIVEQLIDKAPELENWKFNAFRQRIPGDNFSIEVGSVKINYSDIYFRYKDGNYGDIGIELNIRNYNGEAEIINATYILLDGLIGEYDITMGIDWIDWVKLDDTNINQLLPITDLRNLIDQKKN</sequence>
<dbReference type="AlphaFoldDB" id="A0A315YXA3"/>
<evidence type="ECO:0000313" key="1">
    <source>
        <dbReference type="EMBL" id="PWJ32691.1"/>
    </source>
</evidence>
<name>A0A315YXA3_SEDFL</name>
<evidence type="ECO:0000313" key="2">
    <source>
        <dbReference type="Proteomes" id="UP000245535"/>
    </source>
</evidence>
<dbReference type="Proteomes" id="UP000245535">
    <property type="component" value="Unassembled WGS sequence"/>
</dbReference>
<accession>A0A315YXA3</accession>
<keyword evidence="2" id="KW-1185">Reference proteome</keyword>
<reference evidence="1 2" key="1">
    <citation type="submission" date="2018-03" db="EMBL/GenBank/DDBJ databases">
        <title>Genomic Encyclopedia of Archaeal and Bacterial Type Strains, Phase II (KMG-II): from individual species to whole genera.</title>
        <authorList>
            <person name="Goeker M."/>
        </authorList>
    </citation>
    <scope>NUCLEOTIDE SEQUENCE [LARGE SCALE GENOMIC DNA]</scope>
    <source>
        <strain evidence="1 2">DSM 28229</strain>
    </source>
</reference>
<organism evidence="1 2">
    <name type="scientific">Sediminitomix flava</name>
    <dbReference type="NCBI Taxonomy" id="379075"/>
    <lineage>
        <taxon>Bacteria</taxon>
        <taxon>Pseudomonadati</taxon>
        <taxon>Bacteroidota</taxon>
        <taxon>Cytophagia</taxon>
        <taxon>Cytophagales</taxon>
        <taxon>Flammeovirgaceae</taxon>
        <taxon>Sediminitomix</taxon>
    </lineage>
</organism>
<dbReference type="EMBL" id="QGDO01000019">
    <property type="protein sequence ID" value="PWJ32691.1"/>
    <property type="molecule type" value="Genomic_DNA"/>
</dbReference>
<dbReference type="RefSeq" id="WP_109623289.1">
    <property type="nucleotide sequence ID" value="NZ_QGDO01000019.1"/>
</dbReference>
<protein>
    <submittedName>
        <fullName evidence="1">Uncharacterized protein</fullName>
    </submittedName>
</protein>
<gene>
    <name evidence="1" type="ORF">BC781_1195</name>
</gene>
<dbReference type="OrthoDB" id="9151249at2"/>
<proteinExistence type="predicted"/>